<sequence length="151" mass="17447">MSNISFELSIPLDKDSFIELECEYCRNRFMISGEEFQNGDFMHLFCPICGLPNQLNTFYTTEVIEKSREIARQWAYDYLQKSLDASMKAINRGRFGKMKMQVPKANPNKELFEPSNSYVMVTVNCCDLKLKVREVDNQIGVYCPKCGGCHI</sequence>
<comment type="caution">
    <text evidence="1">The sequence shown here is derived from an EMBL/GenBank/DDBJ whole genome shotgun (WGS) entry which is preliminary data.</text>
</comment>
<evidence type="ECO:0000313" key="1">
    <source>
        <dbReference type="EMBL" id="MFC0525764.1"/>
    </source>
</evidence>
<keyword evidence="2" id="KW-1185">Reference proteome</keyword>
<evidence type="ECO:0000313" key="2">
    <source>
        <dbReference type="Proteomes" id="UP001589836"/>
    </source>
</evidence>
<dbReference type="Proteomes" id="UP001589836">
    <property type="component" value="Unassembled WGS sequence"/>
</dbReference>
<name>A0ABV6LU32_9BACI</name>
<gene>
    <name evidence="1" type="ORF">ACFFGV_19480</name>
</gene>
<dbReference type="RefSeq" id="WP_377351444.1">
    <property type="nucleotide sequence ID" value="NZ_JBHLTP010000022.1"/>
</dbReference>
<reference evidence="1 2" key="1">
    <citation type="submission" date="2024-09" db="EMBL/GenBank/DDBJ databases">
        <authorList>
            <person name="Sun Q."/>
            <person name="Mori K."/>
        </authorList>
    </citation>
    <scope>NUCLEOTIDE SEQUENCE [LARGE SCALE GENOMIC DNA]</scope>
    <source>
        <strain evidence="1 2">NCAIM B.02529</strain>
    </source>
</reference>
<protein>
    <recommendedName>
        <fullName evidence="3">TFIIB-type zinc ribbon-containing protein</fullName>
    </recommendedName>
</protein>
<evidence type="ECO:0008006" key="3">
    <source>
        <dbReference type="Google" id="ProtNLM"/>
    </source>
</evidence>
<proteinExistence type="predicted"/>
<organism evidence="1 2">
    <name type="scientific">Pontibacillus salicampi</name>
    <dbReference type="NCBI Taxonomy" id="1449801"/>
    <lineage>
        <taxon>Bacteria</taxon>
        <taxon>Bacillati</taxon>
        <taxon>Bacillota</taxon>
        <taxon>Bacilli</taxon>
        <taxon>Bacillales</taxon>
        <taxon>Bacillaceae</taxon>
        <taxon>Pontibacillus</taxon>
    </lineage>
</organism>
<accession>A0ABV6LU32</accession>
<dbReference type="EMBL" id="JBHLTP010000022">
    <property type="protein sequence ID" value="MFC0525764.1"/>
    <property type="molecule type" value="Genomic_DNA"/>
</dbReference>